<sequence>MDLEKPVNVIDGVKRLEKQSSDLAKGKGNSGSLSSKDLYVRADKFDIKSLDIQLEKHLSRVWSRSVENQKPTEEWEIDLSKLNLRYAVATGTYGIVYRGTYGDQDVAGNQFTAVLLAAINIR</sequence>
<accession>A0A2I0LE11</accession>
<reference evidence="1 2" key="1">
    <citation type="submission" date="2017-11" db="EMBL/GenBank/DDBJ databases">
        <title>De-novo sequencing of pomegranate (Punica granatum L.) genome.</title>
        <authorList>
            <person name="Akparov Z."/>
            <person name="Amiraslanov A."/>
            <person name="Hajiyeva S."/>
            <person name="Abbasov M."/>
            <person name="Kaur K."/>
            <person name="Hamwieh A."/>
            <person name="Solovyev V."/>
            <person name="Salamov A."/>
            <person name="Braich B."/>
            <person name="Kosarev P."/>
            <person name="Mahmoud A."/>
            <person name="Hajiyev E."/>
            <person name="Babayeva S."/>
            <person name="Izzatullayeva V."/>
            <person name="Mammadov A."/>
            <person name="Mammadov A."/>
            <person name="Sharifova S."/>
            <person name="Ojaghi J."/>
            <person name="Eynullazada K."/>
            <person name="Bayramov B."/>
            <person name="Abdulazimova A."/>
            <person name="Shahmuradov I."/>
        </authorList>
    </citation>
    <scope>NUCLEOTIDE SEQUENCE [LARGE SCALE GENOMIC DNA]</scope>
    <source>
        <strain evidence="2">cv. AG2017</strain>
        <tissue evidence="1">Leaf</tissue>
    </source>
</reference>
<evidence type="ECO:0008006" key="3">
    <source>
        <dbReference type="Google" id="ProtNLM"/>
    </source>
</evidence>
<dbReference type="AlphaFoldDB" id="A0A2I0LE11"/>
<dbReference type="Proteomes" id="UP000233551">
    <property type="component" value="Unassembled WGS sequence"/>
</dbReference>
<keyword evidence="2" id="KW-1185">Reference proteome</keyword>
<dbReference type="STRING" id="22663.A0A2I0LE11"/>
<dbReference type="Gene3D" id="3.30.200.20">
    <property type="entry name" value="Phosphorylase Kinase, domain 1"/>
    <property type="match status" value="1"/>
</dbReference>
<dbReference type="EMBL" id="PGOL01000030">
    <property type="protein sequence ID" value="PKI78908.1"/>
    <property type="molecule type" value="Genomic_DNA"/>
</dbReference>
<evidence type="ECO:0000313" key="1">
    <source>
        <dbReference type="EMBL" id="PKI78908.1"/>
    </source>
</evidence>
<protein>
    <recommendedName>
        <fullName evidence="3">Protein kinase domain-containing protein</fullName>
    </recommendedName>
</protein>
<gene>
    <name evidence="1" type="ORF">CRG98_000681</name>
</gene>
<comment type="caution">
    <text evidence="1">The sequence shown here is derived from an EMBL/GenBank/DDBJ whole genome shotgun (WGS) entry which is preliminary data.</text>
</comment>
<name>A0A2I0LE11_PUNGR</name>
<organism evidence="1 2">
    <name type="scientific">Punica granatum</name>
    <name type="common">Pomegranate</name>
    <dbReference type="NCBI Taxonomy" id="22663"/>
    <lineage>
        <taxon>Eukaryota</taxon>
        <taxon>Viridiplantae</taxon>
        <taxon>Streptophyta</taxon>
        <taxon>Embryophyta</taxon>
        <taxon>Tracheophyta</taxon>
        <taxon>Spermatophyta</taxon>
        <taxon>Magnoliopsida</taxon>
        <taxon>eudicotyledons</taxon>
        <taxon>Gunneridae</taxon>
        <taxon>Pentapetalae</taxon>
        <taxon>rosids</taxon>
        <taxon>malvids</taxon>
        <taxon>Myrtales</taxon>
        <taxon>Lythraceae</taxon>
        <taxon>Punica</taxon>
    </lineage>
</organism>
<proteinExistence type="predicted"/>
<evidence type="ECO:0000313" key="2">
    <source>
        <dbReference type="Proteomes" id="UP000233551"/>
    </source>
</evidence>